<dbReference type="PANTHER" id="PTHR24559:SF457">
    <property type="entry name" value="RNA-DIRECTED DNA POLYMERASE HOMOLOG"/>
    <property type="match status" value="1"/>
</dbReference>
<dbReference type="Gramene" id="EOY32588">
    <property type="protein sequence ID" value="EOY32588"/>
    <property type="gene ID" value="TCM_040590"/>
</dbReference>
<proteinExistence type="predicted"/>
<keyword evidence="2" id="KW-1185">Reference proteome</keyword>
<dbReference type="InterPro" id="IPR043502">
    <property type="entry name" value="DNA/RNA_pol_sf"/>
</dbReference>
<dbReference type="HOGENOM" id="CLU_1910453_0_0_1"/>
<evidence type="ECO:0000313" key="2">
    <source>
        <dbReference type="Proteomes" id="UP000026915"/>
    </source>
</evidence>
<evidence type="ECO:0008006" key="3">
    <source>
        <dbReference type="Google" id="ProtNLM"/>
    </source>
</evidence>
<dbReference type="PANTHER" id="PTHR24559">
    <property type="entry name" value="TRANSPOSON TY3-I GAG-POL POLYPROTEIN"/>
    <property type="match status" value="1"/>
</dbReference>
<dbReference type="AlphaFoldDB" id="A0A061GT46"/>
<dbReference type="SUPFAM" id="SSF56672">
    <property type="entry name" value="DNA/RNA polymerases"/>
    <property type="match status" value="1"/>
</dbReference>
<dbReference type="eggNOG" id="KOG0017">
    <property type="taxonomic scope" value="Eukaryota"/>
</dbReference>
<name>A0A061GT46_THECC</name>
<dbReference type="InterPro" id="IPR043128">
    <property type="entry name" value="Rev_trsase/Diguanyl_cyclase"/>
</dbReference>
<evidence type="ECO:0000313" key="1">
    <source>
        <dbReference type="EMBL" id="EOY32588.1"/>
    </source>
</evidence>
<accession>A0A061GT46</accession>
<organism evidence="1 2">
    <name type="scientific">Theobroma cacao</name>
    <name type="common">Cacao</name>
    <name type="synonym">Cocoa</name>
    <dbReference type="NCBI Taxonomy" id="3641"/>
    <lineage>
        <taxon>Eukaryota</taxon>
        <taxon>Viridiplantae</taxon>
        <taxon>Streptophyta</taxon>
        <taxon>Embryophyta</taxon>
        <taxon>Tracheophyta</taxon>
        <taxon>Spermatophyta</taxon>
        <taxon>Magnoliopsida</taxon>
        <taxon>eudicotyledons</taxon>
        <taxon>Gunneridae</taxon>
        <taxon>Pentapetalae</taxon>
        <taxon>rosids</taxon>
        <taxon>malvids</taxon>
        <taxon>Malvales</taxon>
        <taxon>Malvaceae</taxon>
        <taxon>Byttnerioideae</taxon>
        <taxon>Theobroma</taxon>
    </lineage>
</organism>
<protein>
    <recommendedName>
        <fullName evidence="3">Reverse transcriptase domain-containing protein</fullName>
    </recommendedName>
</protein>
<dbReference type="InParanoid" id="A0A061GT46"/>
<reference evidence="1 2" key="1">
    <citation type="journal article" date="2013" name="Genome Biol.">
        <title>The genome sequence of the most widely cultivated cacao type and its use to identify candidate genes regulating pod color.</title>
        <authorList>
            <person name="Motamayor J.C."/>
            <person name="Mockaitis K."/>
            <person name="Schmutz J."/>
            <person name="Haiminen N."/>
            <person name="Iii D.L."/>
            <person name="Cornejo O."/>
            <person name="Findley S.D."/>
            <person name="Zheng P."/>
            <person name="Utro F."/>
            <person name="Royaert S."/>
            <person name="Saski C."/>
            <person name="Jenkins J."/>
            <person name="Podicheti R."/>
            <person name="Zhao M."/>
            <person name="Scheffler B.E."/>
            <person name="Stack J.C."/>
            <person name="Feltus F.A."/>
            <person name="Mustiga G.M."/>
            <person name="Amores F."/>
            <person name="Phillips W."/>
            <person name="Marelli J.P."/>
            <person name="May G.D."/>
            <person name="Shapiro H."/>
            <person name="Ma J."/>
            <person name="Bustamante C.D."/>
            <person name="Schnell R.J."/>
            <person name="Main D."/>
            <person name="Gilbert D."/>
            <person name="Parida L."/>
            <person name="Kuhn D.N."/>
        </authorList>
    </citation>
    <scope>NUCLEOTIDE SEQUENCE [LARGE SCALE GENOMIC DNA]</scope>
    <source>
        <strain evidence="2">cv. Matina 1-6</strain>
    </source>
</reference>
<sequence>MCVDYRDLNRVSPKDNFLLPYIDAFIDNTTKYSLFSFMDGFSGYNQIKMDPKDMEKTIVGITDVLETLAAMFKVGMKVDAEPIRISLQELPVHYSNVDEEVDGKPWYYDSLQYAKYRQYPEKAYENDKKIIRR</sequence>
<dbReference type="EMBL" id="CM001887">
    <property type="protein sequence ID" value="EOY32588.1"/>
    <property type="molecule type" value="Genomic_DNA"/>
</dbReference>
<dbReference type="Gene3D" id="3.30.70.270">
    <property type="match status" value="1"/>
</dbReference>
<gene>
    <name evidence="1" type="ORF">TCM_040590</name>
</gene>
<dbReference type="OMA" id="QELPVHY"/>
<dbReference type="Proteomes" id="UP000026915">
    <property type="component" value="Chromosome 9"/>
</dbReference>
<dbReference type="InterPro" id="IPR053134">
    <property type="entry name" value="RNA-dir_DNA_polymerase"/>
</dbReference>